<dbReference type="Pfam" id="PF04191">
    <property type="entry name" value="PEMT"/>
    <property type="match status" value="1"/>
</dbReference>
<evidence type="ECO:0000256" key="5">
    <source>
        <dbReference type="SAM" id="Phobius"/>
    </source>
</evidence>
<dbReference type="Gene3D" id="1.20.120.1630">
    <property type="match status" value="1"/>
</dbReference>
<dbReference type="Proteomes" id="UP000286680">
    <property type="component" value="Unassembled WGS sequence"/>
</dbReference>
<comment type="subcellular location">
    <subcellularLocation>
        <location evidence="1">Endomembrane system</location>
        <topology evidence="1">Multi-pass membrane protein</topology>
    </subcellularLocation>
</comment>
<proteinExistence type="predicted"/>
<dbReference type="PANTHER" id="PTHR12714">
    <property type="entry name" value="PROTEIN-S ISOPRENYLCYSTEINE O-METHYLTRANSFERASE"/>
    <property type="match status" value="1"/>
</dbReference>
<feature type="transmembrane region" description="Helical" evidence="5">
    <location>
        <begin position="140"/>
        <end position="167"/>
    </location>
</feature>
<protein>
    <submittedName>
        <fullName evidence="6">Isoprenylcysteine carboxylmethyltransferase family protein</fullName>
    </submittedName>
</protein>
<dbReference type="GO" id="GO:0012505">
    <property type="term" value="C:endomembrane system"/>
    <property type="evidence" value="ECO:0007669"/>
    <property type="project" value="UniProtKB-SubCell"/>
</dbReference>
<feature type="transmembrane region" description="Helical" evidence="5">
    <location>
        <begin position="49"/>
        <end position="72"/>
    </location>
</feature>
<sequence>MVDADTLSRFFLAIYFLLIGVHYTHVALGRAARSRQSHINSGAPRSSAWWVRQTFNFFRSFILILCVARLFFPVDGLLLRFDALYQLPVVASGVGLMLVSLGIISYVHAYMGDQWRSGIDTNSATLLTDGPYQRSRNPMFIGIILGQLGFFLALPSAFTLLCLIAGASALVVQSKNEEAALAQLFGEQYRRYQAQVPRWF</sequence>
<dbReference type="PANTHER" id="PTHR12714:SF9">
    <property type="entry name" value="PROTEIN-S-ISOPRENYLCYSTEINE O-METHYLTRANSFERASE"/>
    <property type="match status" value="1"/>
</dbReference>
<evidence type="ECO:0000256" key="1">
    <source>
        <dbReference type="ARBA" id="ARBA00004127"/>
    </source>
</evidence>
<evidence type="ECO:0000313" key="7">
    <source>
        <dbReference type="Proteomes" id="UP000286680"/>
    </source>
</evidence>
<dbReference type="EMBL" id="PIPS01000001">
    <property type="protein sequence ID" value="RUO44591.1"/>
    <property type="molecule type" value="Genomic_DNA"/>
</dbReference>
<dbReference type="AlphaFoldDB" id="A0AA94EFM5"/>
<dbReference type="InterPro" id="IPR007318">
    <property type="entry name" value="Phopholipid_MeTrfase"/>
</dbReference>
<evidence type="ECO:0000256" key="4">
    <source>
        <dbReference type="ARBA" id="ARBA00023136"/>
    </source>
</evidence>
<comment type="caution">
    <text evidence="6">The sequence shown here is derived from an EMBL/GenBank/DDBJ whole genome shotgun (WGS) entry which is preliminary data.</text>
</comment>
<feature type="transmembrane region" description="Helical" evidence="5">
    <location>
        <begin position="84"/>
        <end position="107"/>
    </location>
</feature>
<keyword evidence="2 5" id="KW-0812">Transmembrane</keyword>
<keyword evidence="3 5" id="KW-1133">Transmembrane helix</keyword>
<dbReference type="GO" id="GO:0016740">
    <property type="term" value="F:transferase activity"/>
    <property type="evidence" value="ECO:0007669"/>
    <property type="project" value="UniProtKB-ARBA"/>
</dbReference>
<dbReference type="RefSeq" id="WP_105306271.1">
    <property type="nucleotide sequence ID" value="NZ_PIPS01000001.1"/>
</dbReference>
<keyword evidence="4 5" id="KW-0472">Membrane</keyword>
<accession>A0AA94EFM5</accession>
<evidence type="ECO:0000256" key="3">
    <source>
        <dbReference type="ARBA" id="ARBA00022989"/>
    </source>
</evidence>
<reference evidence="7" key="1">
    <citation type="journal article" date="2018" name="Front. Microbiol.">
        <title>Genome-Based Analysis Reveals the Taxonomy and Diversity of the Family Idiomarinaceae.</title>
        <authorList>
            <person name="Liu Y."/>
            <person name="Lai Q."/>
            <person name="Shao Z."/>
        </authorList>
    </citation>
    <scope>NUCLEOTIDE SEQUENCE [LARGE SCALE GENOMIC DNA]</scope>
    <source>
        <strain evidence="7">SN-14</strain>
    </source>
</reference>
<gene>
    <name evidence="6" type="ORF">CWE23_00705</name>
</gene>
<organism evidence="6 7">
    <name type="scientific">Idiomarina aquatica</name>
    <dbReference type="NCBI Taxonomy" id="1327752"/>
    <lineage>
        <taxon>Bacteria</taxon>
        <taxon>Pseudomonadati</taxon>
        <taxon>Pseudomonadota</taxon>
        <taxon>Gammaproteobacteria</taxon>
        <taxon>Alteromonadales</taxon>
        <taxon>Idiomarinaceae</taxon>
        <taxon>Idiomarina</taxon>
    </lineage>
</organism>
<evidence type="ECO:0000313" key="6">
    <source>
        <dbReference type="EMBL" id="RUO44591.1"/>
    </source>
</evidence>
<name>A0AA94EFM5_9GAMM</name>
<evidence type="ECO:0000256" key="2">
    <source>
        <dbReference type="ARBA" id="ARBA00022692"/>
    </source>
</evidence>
<feature type="transmembrane region" description="Helical" evidence="5">
    <location>
        <begin position="6"/>
        <end position="28"/>
    </location>
</feature>
<keyword evidence="7" id="KW-1185">Reference proteome</keyword>